<reference evidence="2 3" key="1">
    <citation type="submission" date="2020-03" db="EMBL/GenBank/DDBJ databases">
        <title>Draft Genome Sequence of Cudoniella acicularis.</title>
        <authorList>
            <person name="Buettner E."/>
            <person name="Kellner H."/>
        </authorList>
    </citation>
    <scope>NUCLEOTIDE SEQUENCE [LARGE SCALE GENOMIC DNA]</scope>
    <source>
        <strain evidence="2 3">DSM 108380</strain>
    </source>
</reference>
<feature type="compositionally biased region" description="Pro residues" evidence="1">
    <location>
        <begin position="47"/>
        <end position="59"/>
    </location>
</feature>
<feature type="region of interest" description="Disordered" evidence="1">
    <location>
        <begin position="40"/>
        <end position="62"/>
    </location>
</feature>
<name>A0A8H4RT35_9HELO</name>
<feature type="compositionally biased region" description="Basic residues" evidence="1">
    <location>
        <begin position="1"/>
        <end position="11"/>
    </location>
</feature>
<protein>
    <submittedName>
        <fullName evidence="2">Uncharacterized protein</fullName>
    </submittedName>
</protein>
<comment type="caution">
    <text evidence="2">The sequence shown here is derived from an EMBL/GenBank/DDBJ whole genome shotgun (WGS) entry which is preliminary data.</text>
</comment>
<evidence type="ECO:0000256" key="1">
    <source>
        <dbReference type="SAM" id="MobiDB-lite"/>
    </source>
</evidence>
<keyword evidence="3" id="KW-1185">Reference proteome</keyword>
<dbReference type="Proteomes" id="UP000566819">
    <property type="component" value="Unassembled WGS sequence"/>
</dbReference>
<accession>A0A8H4RT35</accession>
<dbReference type="EMBL" id="JAAMPI010000151">
    <property type="protein sequence ID" value="KAF4634936.1"/>
    <property type="molecule type" value="Genomic_DNA"/>
</dbReference>
<sequence length="135" mass="16239">MSKFLKKQRKRKESEKRQQAIDEQIIHILKVRKGLEKWIKETKDIEAPPPPPPPGPPPTEAQMSKFLKGHRFWKESEIRHKEREGQAKADMHEVVLQLRARRALEKRIEQIQAMEEKMEIFSPTVKPKYRWSFRY</sequence>
<organism evidence="2 3">
    <name type="scientific">Cudoniella acicularis</name>
    <dbReference type="NCBI Taxonomy" id="354080"/>
    <lineage>
        <taxon>Eukaryota</taxon>
        <taxon>Fungi</taxon>
        <taxon>Dikarya</taxon>
        <taxon>Ascomycota</taxon>
        <taxon>Pezizomycotina</taxon>
        <taxon>Leotiomycetes</taxon>
        <taxon>Helotiales</taxon>
        <taxon>Tricladiaceae</taxon>
        <taxon>Cudoniella</taxon>
    </lineage>
</organism>
<evidence type="ECO:0000313" key="2">
    <source>
        <dbReference type="EMBL" id="KAF4634936.1"/>
    </source>
</evidence>
<dbReference type="AlphaFoldDB" id="A0A8H4RT35"/>
<evidence type="ECO:0000313" key="3">
    <source>
        <dbReference type="Proteomes" id="UP000566819"/>
    </source>
</evidence>
<gene>
    <name evidence="2" type="ORF">G7Y89_g3167</name>
</gene>
<feature type="region of interest" description="Disordered" evidence="1">
    <location>
        <begin position="1"/>
        <end position="21"/>
    </location>
</feature>
<proteinExistence type="predicted"/>